<evidence type="ECO:0000256" key="2">
    <source>
        <dbReference type="ARBA" id="ARBA00022840"/>
    </source>
</evidence>
<dbReference type="GO" id="GO:0004016">
    <property type="term" value="F:adenylate cyclase activity"/>
    <property type="evidence" value="ECO:0007669"/>
    <property type="project" value="TreeGrafter"/>
</dbReference>
<organism evidence="4 5">
    <name type="scientific">Nocardioides piscis</name>
    <dbReference type="NCBI Taxonomy" id="2714938"/>
    <lineage>
        <taxon>Bacteria</taxon>
        <taxon>Bacillati</taxon>
        <taxon>Actinomycetota</taxon>
        <taxon>Actinomycetes</taxon>
        <taxon>Propionibacteriales</taxon>
        <taxon>Nocardioidaceae</taxon>
        <taxon>Nocardioides</taxon>
    </lineage>
</organism>
<dbReference type="GO" id="GO:0005524">
    <property type="term" value="F:ATP binding"/>
    <property type="evidence" value="ECO:0007669"/>
    <property type="project" value="UniProtKB-KW"/>
</dbReference>
<evidence type="ECO:0000256" key="1">
    <source>
        <dbReference type="ARBA" id="ARBA00022741"/>
    </source>
</evidence>
<dbReference type="SUPFAM" id="SSF52540">
    <property type="entry name" value="P-loop containing nucleoside triphosphate hydrolases"/>
    <property type="match status" value="1"/>
</dbReference>
<dbReference type="PANTHER" id="PTHR16305">
    <property type="entry name" value="TESTICULAR SOLUBLE ADENYLYL CYCLASE"/>
    <property type="match status" value="1"/>
</dbReference>
<keyword evidence="1" id="KW-0547">Nucleotide-binding</keyword>
<dbReference type="EMBL" id="CP049866">
    <property type="protein sequence ID" value="QIK75119.1"/>
    <property type="molecule type" value="Genomic_DNA"/>
</dbReference>
<keyword evidence="5" id="KW-1185">Reference proteome</keyword>
<feature type="domain" description="Orc1-like AAA ATPase" evidence="3">
    <location>
        <begin position="9"/>
        <end position="179"/>
    </location>
</feature>
<gene>
    <name evidence="4" type="ORF">G7071_06425</name>
</gene>
<sequence length="391" mass="42504">MSTSRSVDLVGRDDELSALVSQLGISSFPGTSRAVLLAGDAGVGKTRLLTELRDVAVEAGWLVLAGHCLDLAEGSMPYLPFTEILGRVLTERPEVAASVIERHPTLARLAPGRRLQVSEDRDEAQSLDRGNVFAAVHDLFEAVGQSAPLLVVVEDTHWADQSTRDMLSFLFARPFDGQVALVVSYRSDDLHRRHPLRPQVAEWARLRGVERIQVDPLDETQVRRLIHAMHTESPLAEASVAEIIDRAQGNAFFVEELVGVSWSTDGPIPSELADVLLVRLDRLDERTLEVVRAASVAGRRVSHTLLAAVTGLAPAELEAALRSAVESNVLEQTRGSAYRFRHALLGEAVYDDLLPGERVRLHTAFSAALQSGLARGPRPSWRSTPAGPATG</sequence>
<dbReference type="PANTHER" id="PTHR16305:SF35">
    <property type="entry name" value="TRANSCRIPTIONAL ACTIVATOR DOMAIN"/>
    <property type="match status" value="1"/>
</dbReference>
<dbReference type="GO" id="GO:0005737">
    <property type="term" value="C:cytoplasm"/>
    <property type="evidence" value="ECO:0007669"/>
    <property type="project" value="TreeGrafter"/>
</dbReference>
<evidence type="ECO:0000313" key="4">
    <source>
        <dbReference type="EMBL" id="QIK75119.1"/>
    </source>
</evidence>
<dbReference type="Proteomes" id="UP000502035">
    <property type="component" value="Chromosome"/>
</dbReference>
<name>A0A6G7YEG8_9ACTN</name>
<proteinExistence type="predicted"/>
<dbReference type="Pfam" id="PF13191">
    <property type="entry name" value="AAA_16"/>
    <property type="match status" value="1"/>
</dbReference>
<evidence type="ECO:0000259" key="3">
    <source>
        <dbReference type="Pfam" id="PF13191"/>
    </source>
</evidence>
<keyword evidence="2" id="KW-0067">ATP-binding</keyword>
<accession>A0A6G7YEG8</accession>
<dbReference type="RefSeq" id="WP_166316367.1">
    <property type="nucleotide sequence ID" value="NZ_CP049866.1"/>
</dbReference>
<dbReference type="InterPro" id="IPR027417">
    <property type="entry name" value="P-loop_NTPase"/>
</dbReference>
<dbReference type="AlphaFoldDB" id="A0A6G7YEG8"/>
<dbReference type="KEGG" id="npi:G7071_06425"/>
<evidence type="ECO:0000313" key="5">
    <source>
        <dbReference type="Proteomes" id="UP000502035"/>
    </source>
</evidence>
<protein>
    <submittedName>
        <fullName evidence="4">AAA family ATPase</fullName>
    </submittedName>
</protein>
<dbReference type="InterPro" id="IPR041664">
    <property type="entry name" value="AAA_16"/>
</dbReference>
<reference evidence="4 5" key="1">
    <citation type="submission" date="2020-03" db="EMBL/GenBank/DDBJ databases">
        <title>Nocardioides sp. nov., isolated from fish.</title>
        <authorList>
            <person name="Hyun D.-W."/>
            <person name="Bae J.-W."/>
        </authorList>
    </citation>
    <scope>NUCLEOTIDE SEQUENCE [LARGE SCALE GENOMIC DNA]</scope>
    <source>
        <strain evidence="4 5">HDW12A</strain>
    </source>
</reference>